<name>A0A8K0DS87_9ROSA</name>
<protein>
    <recommendedName>
        <fullName evidence="3">RING-type domain-containing protein</fullName>
    </recommendedName>
</protein>
<dbReference type="PANTHER" id="PTHR31150:SF26">
    <property type="entry name" value="RING-TYPE DOMAIN-CONTAINING PROTEIN"/>
    <property type="match status" value="1"/>
</dbReference>
<dbReference type="OrthoDB" id="1938835at2759"/>
<feature type="compositionally biased region" description="Polar residues" evidence="2">
    <location>
        <begin position="186"/>
        <end position="197"/>
    </location>
</feature>
<dbReference type="Proteomes" id="UP000796880">
    <property type="component" value="Unassembled WGS sequence"/>
</dbReference>
<dbReference type="Gene3D" id="3.30.40.10">
    <property type="entry name" value="Zinc/RING finger domain, C3HC4 (zinc finger)"/>
    <property type="match status" value="1"/>
</dbReference>
<keyword evidence="5" id="KW-1185">Reference proteome</keyword>
<keyword evidence="1" id="KW-0863">Zinc-finger</keyword>
<proteinExistence type="predicted"/>
<feature type="compositionally biased region" description="Low complexity" evidence="2">
    <location>
        <begin position="151"/>
        <end position="176"/>
    </location>
</feature>
<keyword evidence="1" id="KW-0479">Metal-binding</keyword>
<dbReference type="PANTHER" id="PTHR31150">
    <property type="entry name" value="EXPRESSED PROTEIN"/>
    <property type="match status" value="1"/>
</dbReference>
<feature type="compositionally biased region" description="Polar residues" evidence="2">
    <location>
        <begin position="88"/>
        <end position="102"/>
    </location>
</feature>
<evidence type="ECO:0000259" key="3">
    <source>
        <dbReference type="PROSITE" id="PS50089"/>
    </source>
</evidence>
<evidence type="ECO:0000313" key="5">
    <source>
        <dbReference type="Proteomes" id="UP000796880"/>
    </source>
</evidence>
<dbReference type="SMART" id="SM00184">
    <property type="entry name" value="RING"/>
    <property type="match status" value="1"/>
</dbReference>
<organism evidence="4 5">
    <name type="scientific">Rhamnella rubrinervis</name>
    <dbReference type="NCBI Taxonomy" id="2594499"/>
    <lineage>
        <taxon>Eukaryota</taxon>
        <taxon>Viridiplantae</taxon>
        <taxon>Streptophyta</taxon>
        <taxon>Embryophyta</taxon>
        <taxon>Tracheophyta</taxon>
        <taxon>Spermatophyta</taxon>
        <taxon>Magnoliopsida</taxon>
        <taxon>eudicotyledons</taxon>
        <taxon>Gunneridae</taxon>
        <taxon>Pentapetalae</taxon>
        <taxon>rosids</taxon>
        <taxon>fabids</taxon>
        <taxon>Rosales</taxon>
        <taxon>Rhamnaceae</taxon>
        <taxon>rhamnoid group</taxon>
        <taxon>Rhamneae</taxon>
        <taxon>Rhamnella</taxon>
    </lineage>
</organism>
<dbReference type="GO" id="GO:0008270">
    <property type="term" value="F:zinc ion binding"/>
    <property type="evidence" value="ECO:0007669"/>
    <property type="project" value="UniProtKB-KW"/>
</dbReference>
<dbReference type="SUPFAM" id="SSF57850">
    <property type="entry name" value="RING/U-box"/>
    <property type="match status" value="1"/>
</dbReference>
<dbReference type="InterPro" id="IPR013083">
    <property type="entry name" value="Znf_RING/FYVE/PHD"/>
</dbReference>
<feature type="region of interest" description="Disordered" evidence="2">
    <location>
        <begin position="151"/>
        <end position="197"/>
    </location>
</feature>
<dbReference type="PROSITE" id="PS50089">
    <property type="entry name" value="ZF_RING_2"/>
    <property type="match status" value="1"/>
</dbReference>
<feature type="region of interest" description="Disordered" evidence="2">
    <location>
        <begin position="70"/>
        <end position="109"/>
    </location>
</feature>
<comment type="caution">
    <text evidence="4">The sequence shown here is derived from an EMBL/GenBank/DDBJ whole genome shotgun (WGS) entry which is preliminary data.</text>
</comment>
<evidence type="ECO:0000256" key="1">
    <source>
        <dbReference type="PROSITE-ProRule" id="PRU00175"/>
    </source>
</evidence>
<evidence type="ECO:0000256" key="2">
    <source>
        <dbReference type="SAM" id="MobiDB-lite"/>
    </source>
</evidence>
<reference evidence="4" key="1">
    <citation type="submission" date="2020-03" db="EMBL/GenBank/DDBJ databases">
        <title>A high-quality chromosome-level genome assembly of a woody plant with both climbing and erect habits, Rhamnella rubrinervis.</title>
        <authorList>
            <person name="Lu Z."/>
            <person name="Yang Y."/>
            <person name="Zhu X."/>
            <person name="Sun Y."/>
        </authorList>
    </citation>
    <scope>NUCLEOTIDE SEQUENCE</scope>
    <source>
        <strain evidence="4">BYM</strain>
        <tissue evidence="4">Leaf</tissue>
    </source>
</reference>
<dbReference type="InterPro" id="IPR001841">
    <property type="entry name" value="Znf_RING"/>
</dbReference>
<dbReference type="EMBL" id="VOIH02000010">
    <property type="protein sequence ID" value="KAF3435741.1"/>
    <property type="molecule type" value="Genomic_DNA"/>
</dbReference>
<keyword evidence="1" id="KW-0862">Zinc</keyword>
<evidence type="ECO:0000313" key="4">
    <source>
        <dbReference type="EMBL" id="KAF3435741.1"/>
    </source>
</evidence>
<dbReference type="AlphaFoldDB" id="A0A8K0DS87"/>
<accession>A0A8K0DS87</accession>
<sequence length="438" mass="48254">MGSACCVAAREKTITNGSNTETLHRNIRYSPTWSFRWDHRGRVAGEETSVSWFSDGLNRNDGSEIKYESAYASEEGSPLEHFRRRVSQKSSISEGTTENARTPASDHSIITTNVSVGASLEQAKESAESPVLSCSSPTKLSFSLPSTSSLSMSHLSSQGKLPPASSAPSRWPRFSPGNQPLREVSETQISGFKSPNSYSVSEERTVLPSWSNESARGSHGGSADGWSMHAFSELMATSNRERWSFDSEYFGFNREKLTRSSSQISVPPSVDLQTCGICSKLLIEKSLWSSQKIIASNELSVVAVLICGHVYHAECLENMTPEINKYDPACPICTFGEKQTHKLSEKAMKAEMDLKAKNKKSRKQVVDLDGDSVVFDRLKGSGHQVNGPRMASSSSMKSSIGRPFLKRHFSFGSKSTRVLSENHTTRKKGFFWAKSSKM</sequence>
<gene>
    <name evidence="4" type="ORF">FNV43_RR22833</name>
</gene>
<feature type="domain" description="RING-type" evidence="3">
    <location>
        <begin position="275"/>
        <end position="334"/>
    </location>
</feature>